<dbReference type="AlphaFoldDB" id="A0A327JT59"/>
<dbReference type="GO" id="GO:0052816">
    <property type="term" value="F:long-chain fatty acyl-CoA hydrolase activity"/>
    <property type="evidence" value="ECO:0007669"/>
    <property type="project" value="TreeGrafter"/>
</dbReference>
<evidence type="ECO:0000256" key="2">
    <source>
        <dbReference type="ARBA" id="ARBA00022801"/>
    </source>
</evidence>
<organism evidence="5 6">
    <name type="scientific">Rhodobium orientis</name>
    <dbReference type="NCBI Taxonomy" id="34017"/>
    <lineage>
        <taxon>Bacteria</taxon>
        <taxon>Pseudomonadati</taxon>
        <taxon>Pseudomonadota</taxon>
        <taxon>Alphaproteobacteria</taxon>
        <taxon>Hyphomicrobiales</taxon>
        <taxon>Rhodobiaceae</taxon>
        <taxon>Rhodobium</taxon>
    </lineage>
</organism>
<dbReference type="SUPFAM" id="SSF54637">
    <property type="entry name" value="Thioesterase/thiol ester dehydrase-isomerase"/>
    <property type="match status" value="1"/>
</dbReference>
<dbReference type="PANTHER" id="PTHR11049">
    <property type="entry name" value="ACYL COENZYME A THIOESTER HYDROLASE"/>
    <property type="match status" value="1"/>
</dbReference>
<comment type="similarity">
    <text evidence="1">Belongs to the acyl coenzyme A hydrolase family.</text>
</comment>
<evidence type="ECO:0000256" key="1">
    <source>
        <dbReference type="ARBA" id="ARBA00010458"/>
    </source>
</evidence>
<evidence type="ECO:0000259" key="4">
    <source>
        <dbReference type="PROSITE" id="PS51770"/>
    </source>
</evidence>
<dbReference type="InterPro" id="IPR006683">
    <property type="entry name" value="Thioestr_dom"/>
</dbReference>
<dbReference type="InterPro" id="IPR033120">
    <property type="entry name" value="HOTDOG_ACOT"/>
</dbReference>
<dbReference type="Gene3D" id="3.10.129.10">
    <property type="entry name" value="Hotdog Thioesterase"/>
    <property type="match status" value="1"/>
</dbReference>
<comment type="caution">
    <text evidence="5">The sequence shown here is derived from an EMBL/GenBank/DDBJ whole genome shotgun (WGS) entry which is preliminary data.</text>
</comment>
<name>A0A327JT59_9HYPH</name>
<sequence>MSEEENQPRGQLTIRILAMPADANPAGDIFGGWVLSQMDVAGGLCAGDRARSRVVTVGVEAMTFIRPVKIGDVMCVYTELLNVGRTSIRVGIEAWALRDRLGRRERVTKAIFTYVALDENGLSMVVPPEA</sequence>
<evidence type="ECO:0000313" key="6">
    <source>
        <dbReference type="Proteomes" id="UP000249299"/>
    </source>
</evidence>
<dbReference type="GO" id="GO:0005829">
    <property type="term" value="C:cytosol"/>
    <property type="evidence" value="ECO:0007669"/>
    <property type="project" value="TreeGrafter"/>
</dbReference>
<dbReference type="PROSITE" id="PS51770">
    <property type="entry name" value="HOTDOG_ACOT"/>
    <property type="match status" value="1"/>
</dbReference>
<dbReference type="CDD" id="cd03442">
    <property type="entry name" value="BFIT_BACH"/>
    <property type="match status" value="1"/>
</dbReference>
<proteinExistence type="inferred from homology"/>
<dbReference type="InterPro" id="IPR040170">
    <property type="entry name" value="Cytosol_ACT"/>
</dbReference>
<keyword evidence="6" id="KW-1185">Reference proteome</keyword>
<dbReference type="GO" id="GO:0009062">
    <property type="term" value="P:fatty acid catabolic process"/>
    <property type="evidence" value="ECO:0007669"/>
    <property type="project" value="TreeGrafter"/>
</dbReference>
<feature type="domain" description="HotDog ACOT-type" evidence="4">
    <location>
        <begin position="8"/>
        <end position="120"/>
    </location>
</feature>
<dbReference type="Proteomes" id="UP000249299">
    <property type="component" value="Unassembled WGS sequence"/>
</dbReference>
<dbReference type="EMBL" id="NPEV01000007">
    <property type="protein sequence ID" value="RAI28805.1"/>
    <property type="molecule type" value="Genomic_DNA"/>
</dbReference>
<protein>
    <submittedName>
        <fullName evidence="5">Acyl-CoA thioesterase</fullName>
    </submittedName>
</protein>
<dbReference type="Pfam" id="PF03061">
    <property type="entry name" value="4HBT"/>
    <property type="match status" value="1"/>
</dbReference>
<accession>A0A327JT59</accession>
<dbReference type="RefSeq" id="WP_111433231.1">
    <property type="nucleotide sequence ID" value="NZ_JACIGG010000014.1"/>
</dbReference>
<evidence type="ECO:0000313" key="5">
    <source>
        <dbReference type="EMBL" id="RAI28805.1"/>
    </source>
</evidence>
<dbReference type="GO" id="GO:0006637">
    <property type="term" value="P:acyl-CoA metabolic process"/>
    <property type="evidence" value="ECO:0007669"/>
    <property type="project" value="TreeGrafter"/>
</dbReference>
<dbReference type="OrthoDB" id="9801856at2"/>
<reference evidence="5 6" key="1">
    <citation type="submission" date="2017-07" db="EMBL/GenBank/DDBJ databases">
        <title>Draft Genome Sequences of Select Purple Nonsulfur Bacteria.</title>
        <authorList>
            <person name="Lasarre B."/>
            <person name="Mckinlay J.B."/>
        </authorList>
    </citation>
    <scope>NUCLEOTIDE SEQUENCE [LARGE SCALE GENOMIC DNA]</scope>
    <source>
        <strain evidence="5 6">DSM 11290</strain>
    </source>
</reference>
<gene>
    <name evidence="5" type="ORF">CH339_05245</name>
</gene>
<evidence type="ECO:0000256" key="3">
    <source>
        <dbReference type="PROSITE-ProRule" id="PRU01106"/>
    </source>
</evidence>
<keyword evidence="2 3" id="KW-0378">Hydrolase</keyword>
<dbReference type="InterPro" id="IPR029069">
    <property type="entry name" value="HotDog_dom_sf"/>
</dbReference>
<dbReference type="PANTHER" id="PTHR11049:SF5">
    <property type="entry name" value="ACYL-COA THIOESTER HYDROLASE YCIA"/>
    <property type="match status" value="1"/>
</dbReference>